<name>A0A431UT65_9BACI</name>
<dbReference type="EMBL" id="RXNR01000017">
    <property type="protein sequence ID" value="RTQ93697.1"/>
    <property type="molecule type" value="Genomic_DNA"/>
</dbReference>
<proteinExistence type="predicted"/>
<evidence type="ECO:0000313" key="1">
    <source>
        <dbReference type="EMBL" id="RTQ93697.1"/>
    </source>
</evidence>
<organism evidence="1 2">
    <name type="scientific">Lysinibacillus telephonicus</name>
    <dbReference type="NCBI Taxonomy" id="1714840"/>
    <lineage>
        <taxon>Bacteria</taxon>
        <taxon>Bacillati</taxon>
        <taxon>Bacillota</taxon>
        <taxon>Bacilli</taxon>
        <taxon>Bacillales</taxon>
        <taxon>Bacillaceae</taxon>
        <taxon>Lysinibacillus</taxon>
    </lineage>
</organism>
<reference evidence="1 2" key="1">
    <citation type="submission" date="2018-12" db="EMBL/GenBank/DDBJ databases">
        <authorList>
            <person name="Yu L."/>
        </authorList>
    </citation>
    <scope>NUCLEOTIDE SEQUENCE [LARGE SCALE GENOMIC DNA]</scope>
    <source>
        <strain evidence="1 2">S5H2222</strain>
    </source>
</reference>
<accession>A0A431UT65</accession>
<dbReference type="OrthoDB" id="2967439at2"/>
<dbReference type="RefSeq" id="WP_126293930.1">
    <property type="nucleotide sequence ID" value="NZ_RXNR01000017.1"/>
</dbReference>
<evidence type="ECO:0000313" key="2">
    <source>
        <dbReference type="Proteomes" id="UP000276349"/>
    </source>
</evidence>
<gene>
    <name evidence="1" type="ORF">EKG35_08035</name>
</gene>
<protein>
    <submittedName>
        <fullName evidence="1">Uncharacterized protein</fullName>
    </submittedName>
</protein>
<sequence length="184" mass="20811">MREVEIFVSNDGTQYIWNRDQEEVILLSDAETKMVSLKVSLMSDEEILNRTSGNGVPMGIPITLSKDRLIEIRDNLVQILKKGPFIDFEKHVLERLVYDALLDDGHPEKRGWNNSEEVRECVLSASRVTGVRLNVDHHHPENSEKVKHLHPNLALVISGSKDTGKGRLVLVILNEQTISVITIL</sequence>
<keyword evidence="2" id="KW-1185">Reference proteome</keyword>
<dbReference type="AlphaFoldDB" id="A0A431UT65"/>
<comment type="caution">
    <text evidence="1">The sequence shown here is derived from an EMBL/GenBank/DDBJ whole genome shotgun (WGS) entry which is preliminary data.</text>
</comment>
<dbReference type="Proteomes" id="UP000276349">
    <property type="component" value="Unassembled WGS sequence"/>
</dbReference>